<dbReference type="RefSeq" id="WP_089830821.1">
    <property type="nucleotide sequence ID" value="NZ_BJWI01000006.1"/>
</dbReference>
<dbReference type="Proteomes" id="UP000321547">
    <property type="component" value="Unassembled WGS sequence"/>
</dbReference>
<keyword evidence="1" id="KW-0472">Membrane</keyword>
<protein>
    <submittedName>
        <fullName evidence="4">Zinc-ribbon domain-containing protein</fullName>
    </submittedName>
</protein>
<dbReference type="EMBL" id="BJWI01000006">
    <property type="protein sequence ID" value="GEM01201.1"/>
    <property type="molecule type" value="Genomic_DNA"/>
</dbReference>
<evidence type="ECO:0000313" key="3">
    <source>
        <dbReference type="EMBL" id="GEM01201.1"/>
    </source>
</evidence>
<name>A0A1I5N7S9_9BACI</name>
<dbReference type="Pfam" id="PF13240">
    <property type="entry name" value="Zn_Ribbon_1"/>
    <property type="match status" value="1"/>
</dbReference>
<dbReference type="InterPro" id="IPR026870">
    <property type="entry name" value="Zinc_ribbon_dom"/>
</dbReference>
<proteinExistence type="predicted"/>
<organism evidence="4 5">
    <name type="scientific">Halolactibacillus halophilus</name>
    <dbReference type="NCBI Taxonomy" id="306540"/>
    <lineage>
        <taxon>Bacteria</taxon>
        <taxon>Bacillati</taxon>
        <taxon>Bacillota</taxon>
        <taxon>Bacilli</taxon>
        <taxon>Bacillales</taxon>
        <taxon>Bacillaceae</taxon>
        <taxon>Halolactibacillus</taxon>
    </lineage>
</organism>
<sequence>MGYCPKCGANVHDDELFCVACGTKLPTDKHLRFQAKKMTKTIWLMPLISFIVISLGFIGIKWLHQQRGNEATEVFEQATTAFYDEDYEKSLALTEEAMLIYPAFQAAEDLNRLLTLYLHDHNIDDTLSYQEKLEQLHQLQITLDDYSGDAIDRFIMDIKQTQEQLQLEQIDSRLTDDLSIQDLQTLVWEIDAIHSTEALLLKQQLRERLSSSIGSFANSYLADNRFNDAMELVDNGLYYLPEDPRLLSLKETINLAQNQFVTALEERMQKAYQSYEEEVAFNQSQAVDVSDVSLTETSSQQLKVKGLVKSEATVPIYHIEVTFELLDESNDVIDTRTTFVYPDVLYPYDEGQLDYIYLDDEFNDEAVDVKITRISWLLNEEESS</sequence>
<evidence type="ECO:0000259" key="2">
    <source>
        <dbReference type="Pfam" id="PF13240"/>
    </source>
</evidence>
<dbReference type="SUPFAM" id="SSF48452">
    <property type="entry name" value="TPR-like"/>
    <property type="match status" value="1"/>
</dbReference>
<keyword evidence="1" id="KW-1133">Transmembrane helix</keyword>
<evidence type="ECO:0000313" key="4">
    <source>
        <dbReference type="EMBL" id="SFP17793.1"/>
    </source>
</evidence>
<dbReference type="Proteomes" id="UP000242243">
    <property type="component" value="Unassembled WGS sequence"/>
</dbReference>
<feature type="domain" description="Zinc-ribbon" evidence="2">
    <location>
        <begin position="3"/>
        <end position="25"/>
    </location>
</feature>
<feature type="transmembrane region" description="Helical" evidence="1">
    <location>
        <begin position="42"/>
        <end position="63"/>
    </location>
</feature>
<evidence type="ECO:0000256" key="1">
    <source>
        <dbReference type="SAM" id="Phobius"/>
    </source>
</evidence>
<accession>A0A1I5N7S9</accession>
<dbReference type="STRING" id="306540.SAMN05421839_10817"/>
<reference evidence="4 5" key="1">
    <citation type="submission" date="2016-10" db="EMBL/GenBank/DDBJ databases">
        <authorList>
            <person name="de Groot N.N."/>
        </authorList>
    </citation>
    <scope>NUCLEOTIDE SEQUENCE [LARGE SCALE GENOMIC DNA]</scope>
    <source>
        <strain evidence="4 5">DSM 17073</strain>
    </source>
</reference>
<keyword evidence="6" id="KW-1185">Reference proteome</keyword>
<keyword evidence="1" id="KW-0812">Transmembrane</keyword>
<dbReference type="AlphaFoldDB" id="A0A1I5N7S9"/>
<dbReference type="EMBL" id="FOXC01000008">
    <property type="protein sequence ID" value="SFP17793.1"/>
    <property type="molecule type" value="Genomic_DNA"/>
</dbReference>
<dbReference type="OrthoDB" id="1822804at2"/>
<dbReference type="InterPro" id="IPR011990">
    <property type="entry name" value="TPR-like_helical_dom_sf"/>
</dbReference>
<evidence type="ECO:0000313" key="6">
    <source>
        <dbReference type="Proteomes" id="UP000321547"/>
    </source>
</evidence>
<gene>
    <name evidence="3" type="ORF">HHA03_07330</name>
    <name evidence="4" type="ORF">SAMN05421839_10817</name>
</gene>
<evidence type="ECO:0000313" key="5">
    <source>
        <dbReference type="Proteomes" id="UP000242243"/>
    </source>
</evidence>
<reference evidence="3 6" key="2">
    <citation type="submission" date="2019-07" db="EMBL/GenBank/DDBJ databases">
        <title>Whole genome shotgun sequence of Halolactibacillus halophilus NBRC 100868.</title>
        <authorList>
            <person name="Hosoyama A."/>
            <person name="Uohara A."/>
            <person name="Ohji S."/>
            <person name="Ichikawa N."/>
        </authorList>
    </citation>
    <scope>NUCLEOTIDE SEQUENCE [LARGE SCALE GENOMIC DNA]</scope>
    <source>
        <strain evidence="3 6">NBRC 100868</strain>
    </source>
</reference>